<dbReference type="KEGG" id="xal:XALC_1746"/>
<protein>
    <submittedName>
        <fullName evidence="1">Uncharacterized protein</fullName>
    </submittedName>
</protein>
<dbReference type="AlphaFoldDB" id="D2U8I5"/>
<keyword evidence="2" id="KW-1185">Reference proteome</keyword>
<evidence type="ECO:0000313" key="1">
    <source>
        <dbReference type="EMBL" id="CBA16242.1"/>
    </source>
</evidence>
<name>D2U8I5_XANAP</name>
<gene>
    <name evidence="1" type="ordered locus">XALc_1746</name>
</gene>
<dbReference type="EMBL" id="FP565176">
    <property type="protein sequence ID" value="CBA16242.1"/>
    <property type="molecule type" value="Genomic_DNA"/>
</dbReference>
<evidence type="ECO:0000313" key="2">
    <source>
        <dbReference type="Proteomes" id="UP000001890"/>
    </source>
</evidence>
<sequence length="153" mass="17440">MMRKLRCEFDLLLHGLSAAFLDAQCRCRARHAQTLRAFFASEDVLQVASADTGAPSLQIPLWKLRLWQMPQIGQLALSFDVELDVLEIPDEAPRLLLHVLPRRRWRPGHRLQVLFHGTQAPVGEVLFEGQRVKLWNISADSDSHDRSAESEHA</sequence>
<proteinExistence type="predicted"/>
<dbReference type="GeneID" id="57877057"/>
<accession>D2U8I5</accession>
<dbReference type="STRING" id="380358.XALC_1746"/>
<organism evidence="1 2">
    <name type="scientific">Xanthomonas albilineans (strain GPE PC73 / CFBP 7063)</name>
    <dbReference type="NCBI Taxonomy" id="380358"/>
    <lineage>
        <taxon>Bacteria</taxon>
        <taxon>Pseudomonadati</taxon>
        <taxon>Pseudomonadota</taxon>
        <taxon>Gammaproteobacteria</taxon>
        <taxon>Lysobacterales</taxon>
        <taxon>Lysobacteraceae</taxon>
        <taxon>Xanthomonas</taxon>
    </lineage>
</organism>
<dbReference type="Proteomes" id="UP000001890">
    <property type="component" value="Chromosome"/>
</dbReference>
<dbReference type="RefSeq" id="WP_012916242.1">
    <property type="nucleotide sequence ID" value="NC_013722.1"/>
</dbReference>
<reference evidence="1 2" key="1">
    <citation type="journal article" date="2009" name="BMC Genomics">
        <title>The complete genome sequence of Xanthomonas albilineans provides new insights into the reductive genome evolution of the xylem-limited Xanthomonadaceae.</title>
        <authorList>
            <person name="Pieretti I."/>
            <person name="Royer M."/>
            <person name="Barbe V."/>
            <person name="Carrere S."/>
            <person name="Koebnik R."/>
            <person name="Cociancich S."/>
            <person name="Couloux A."/>
            <person name="Darrasse A."/>
            <person name="Gouzy J."/>
            <person name="Jacques M.A."/>
            <person name="Lauber E."/>
            <person name="Manceau C."/>
            <person name="Mangenot S."/>
            <person name="Poussier S."/>
            <person name="Segurens B."/>
            <person name="Szurek B."/>
            <person name="Verdier V."/>
            <person name="Arlat M."/>
            <person name="Rott P."/>
        </authorList>
    </citation>
    <scope>NUCLEOTIDE SEQUENCE [LARGE SCALE GENOMIC DNA]</scope>
    <source>
        <strain evidence="2">GPE PC73 / CFBP 7063</strain>
    </source>
</reference>